<dbReference type="OrthoDB" id="198200at2"/>
<gene>
    <name evidence="2" type="ORF">DDZ13_00375</name>
</gene>
<dbReference type="AlphaFoldDB" id="A0A317ZIC1"/>
<dbReference type="InParanoid" id="A0A317ZIC1"/>
<reference evidence="2 3" key="1">
    <citation type="submission" date="2018-05" db="EMBL/GenBank/DDBJ databases">
        <title>Coraliomargarita sinensis sp. nov., isolated from a marine solar saltern.</title>
        <authorList>
            <person name="Zhou L.Y."/>
        </authorList>
    </citation>
    <scope>NUCLEOTIDE SEQUENCE [LARGE SCALE GENOMIC DNA]</scope>
    <source>
        <strain evidence="2 3">WN38</strain>
    </source>
</reference>
<name>A0A317ZIC1_9BACT</name>
<dbReference type="EMBL" id="QHJQ01000001">
    <property type="protein sequence ID" value="PXA05355.1"/>
    <property type="molecule type" value="Genomic_DNA"/>
</dbReference>
<feature type="region of interest" description="Disordered" evidence="1">
    <location>
        <begin position="176"/>
        <end position="198"/>
    </location>
</feature>
<dbReference type="RefSeq" id="WP_110129436.1">
    <property type="nucleotide sequence ID" value="NZ_QHJQ01000001.1"/>
</dbReference>
<organism evidence="2 3">
    <name type="scientific">Coraliomargarita sinensis</name>
    <dbReference type="NCBI Taxonomy" id="2174842"/>
    <lineage>
        <taxon>Bacteria</taxon>
        <taxon>Pseudomonadati</taxon>
        <taxon>Verrucomicrobiota</taxon>
        <taxon>Opitutia</taxon>
        <taxon>Puniceicoccales</taxon>
        <taxon>Coraliomargaritaceae</taxon>
        <taxon>Coraliomargarita</taxon>
    </lineage>
</organism>
<dbReference type="Proteomes" id="UP000247099">
    <property type="component" value="Unassembled WGS sequence"/>
</dbReference>
<evidence type="ECO:0000313" key="3">
    <source>
        <dbReference type="Proteomes" id="UP000247099"/>
    </source>
</evidence>
<proteinExistence type="predicted"/>
<evidence type="ECO:0000313" key="2">
    <source>
        <dbReference type="EMBL" id="PXA05355.1"/>
    </source>
</evidence>
<accession>A0A317ZIC1</accession>
<evidence type="ECO:0000256" key="1">
    <source>
        <dbReference type="SAM" id="MobiDB-lite"/>
    </source>
</evidence>
<comment type="caution">
    <text evidence="2">The sequence shown here is derived from an EMBL/GenBank/DDBJ whole genome shotgun (WGS) entry which is preliminary data.</text>
</comment>
<protein>
    <submittedName>
        <fullName evidence="2">Uncharacterized protein</fullName>
    </submittedName>
</protein>
<keyword evidence="3" id="KW-1185">Reference proteome</keyword>
<sequence>MAWCIADSIVKGEIDNRTRDRVTGKIWILGSDEPVELELTGNPHRDLAGQYLRFVNPKPKPLPESMQDGFAVEQTGVVGDMTAARKVKILDIPDGELEHYYRNKIPMPYHWGNCLYLEWHSARNGRVVIEATDYELTVEPEAAWRMSKDEEQSQHEANAHAMTDFMDTILEAATDGEARTSDEDDDAPQSQAEAEADAEAARMDLLNDRIQARLEKDPEANIDDYRRILEEERERLRRERNEPDPEPLSPEEEAARIEAMHDAMARTLAEEDDLDCETHPLVEQCEELAMTTSDEIELNEWLPENAHGEHPLHELMHGLWSAGAKLAGGLNGDPGDWPPEPLFAGDALVRLKKARGYLADAQAALQAVETEKLIDHPEWIGSLKKGLLAIHRETQGYIDELRDVLRDDDENELPF</sequence>